<gene>
    <name evidence="2" type="ORF">CC84DRAFT_1160522</name>
</gene>
<dbReference type="InParanoid" id="A0A177CQ53"/>
<protein>
    <recommendedName>
        <fullName evidence="4">Secreted protein</fullName>
    </recommendedName>
</protein>
<evidence type="ECO:0000313" key="2">
    <source>
        <dbReference type="EMBL" id="OAG09351.1"/>
    </source>
</evidence>
<evidence type="ECO:0008006" key="4">
    <source>
        <dbReference type="Google" id="ProtNLM"/>
    </source>
</evidence>
<evidence type="ECO:0000313" key="3">
    <source>
        <dbReference type="Proteomes" id="UP000077069"/>
    </source>
</evidence>
<keyword evidence="3" id="KW-1185">Reference proteome</keyword>
<dbReference type="EMBL" id="KV441549">
    <property type="protein sequence ID" value="OAG09351.1"/>
    <property type="molecule type" value="Genomic_DNA"/>
</dbReference>
<feature type="chain" id="PRO_5008058557" description="Secreted protein" evidence="1">
    <location>
        <begin position="24"/>
        <end position="140"/>
    </location>
</feature>
<dbReference type="GeneID" id="28761005"/>
<proteinExistence type="predicted"/>
<dbReference type="AlphaFoldDB" id="A0A177CQ53"/>
<sequence>MGRYVDSFPLFCLVLFLARITCAAVTMRWDVGGADVRTGCATRPKRQRALQQRAGYLAAGLPREAVCGAAPASERGAGVLVSSAGVLIDKATPRQRLSYPVLSFPIPLGRAPTRRKKIPTRLTWSSVSWAPFALRSRTHH</sequence>
<evidence type="ECO:0000256" key="1">
    <source>
        <dbReference type="SAM" id="SignalP"/>
    </source>
</evidence>
<reference evidence="2 3" key="1">
    <citation type="submission" date="2016-05" db="EMBL/GenBank/DDBJ databases">
        <title>Comparative analysis of secretome profiles of manganese(II)-oxidizing ascomycete fungi.</title>
        <authorList>
            <consortium name="DOE Joint Genome Institute"/>
            <person name="Zeiner C.A."/>
            <person name="Purvine S.O."/>
            <person name="Zink E.M."/>
            <person name="Wu S."/>
            <person name="Pasa-Tolic L."/>
            <person name="Chaput D.L."/>
            <person name="Haridas S."/>
            <person name="Grigoriev I.V."/>
            <person name="Santelli C.M."/>
            <person name="Hansel C.M."/>
        </authorList>
    </citation>
    <scope>NUCLEOTIDE SEQUENCE [LARGE SCALE GENOMIC DNA]</scope>
    <source>
        <strain evidence="2 3">AP3s5-JAC2a</strain>
    </source>
</reference>
<dbReference type="Proteomes" id="UP000077069">
    <property type="component" value="Unassembled WGS sequence"/>
</dbReference>
<accession>A0A177CQ53</accession>
<name>A0A177CQ53_9PLEO</name>
<dbReference type="RefSeq" id="XP_018039716.1">
    <property type="nucleotide sequence ID" value="XM_018177519.1"/>
</dbReference>
<organism evidence="2 3">
    <name type="scientific">Paraphaeosphaeria sporulosa</name>
    <dbReference type="NCBI Taxonomy" id="1460663"/>
    <lineage>
        <taxon>Eukaryota</taxon>
        <taxon>Fungi</taxon>
        <taxon>Dikarya</taxon>
        <taxon>Ascomycota</taxon>
        <taxon>Pezizomycotina</taxon>
        <taxon>Dothideomycetes</taxon>
        <taxon>Pleosporomycetidae</taxon>
        <taxon>Pleosporales</taxon>
        <taxon>Massarineae</taxon>
        <taxon>Didymosphaeriaceae</taxon>
        <taxon>Paraphaeosphaeria</taxon>
    </lineage>
</organism>
<feature type="signal peptide" evidence="1">
    <location>
        <begin position="1"/>
        <end position="23"/>
    </location>
</feature>
<keyword evidence="1" id="KW-0732">Signal</keyword>